<evidence type="ECO:0000313" key="2">
    <source>
        <dbReference type="EMBL" id="KJK78023.1"/>
    </source>
</evidence>
<dbReference type="Proteomes" id="UP000054544">
    <property type="component" value="Unassembled WGS sequence"/>
</dbReference>
<proteinExistence type="predicted"/>
<organism evidence="2 3">
    <name type="scientific">Metarhizium anisopliae BRIP 53293</name>
    <dbReference type="NCBI Taxonomy" id="1291518"/>
    <lineage>
        <taxon>Eukaryota</taxon>
        <taxon>Fungi</taxon>
        <taxon>Dikarya</taxon>
        <taxon>Ascomycota</taxon>
        <taxon>Pezizomycotina</taxon>
        <taxon>Sordariomycetes</taxon>
        <taxon>Hypocreomycetidae</taxon>
        <taxon>Hypocreales</taxon>
        <taxon>Clavicipitaceae</taxon>
        <taxon>Metarhizium</taxon>
    </lineage>
</organism>
<evidence type="ECO:0000256" key="1">
    <source>
        <dbReference type="SAM" id="MobiDB-lite"/>
    </source>
</evidence>
<sequence>MTIYQNRDFFELFNQVRANFKSVALKVDEKIVERYKAKFAEVAKTPASPNEVLTEAESLGEKIRQVVAKVQNDIDAKTALKSNELKFPLYLGTINAIDVADLNELEGEAIALEVPVLEKSAAKLAEIQSQVEAQLEKLRPNAEANPGEKDKQDKDKDKGQDNGSKGQDQNNGIKEQDRNNGSKEKEQDKADKKRVIEERTKVADQVATTSGNSWAQAAATGGSFTVGGITIFSAPVSLQVSDAEVAAVLQELLPEVTNDAITVSAETLRPPTPMGNVQIPVLARKRAQAQDETPEVKRWRVAALAIIAQQAIRDSLEEALKQAQQDMGNKAVPLKDKGPGRKVLKVTVININIIVIDTVTDIIVTDTVIVNFVTVAVAVTFNIINIVNIDIPTRITA</sequence>
<feature type="region of interest" description="Disordered" evidence="1">
    <location>
        <begin position="137"/>
        <end position="197"/>
    </location>
</feature>
<dbReference type="AlphaFoldDB" id="A0A0D9NW63"/>
<reference evidence="3" key="1">
    <citation type="journal article" date="2014" name="BMC Genomics">
        <title>The genome sequence of the biocontrol fungus Metarhizium anisopliae and comparative genomics of Metarhizium species.</title>
        <authorList>
            <person name="Pattemore J.A."/>
            <person name="Hane J.K."/>
            <person name="Williams A.H."/>
            <person name="Wilson B.A."/>
            <person name="Stodart B.J."/>
            <person name="Ash G.J."/>
        </authorList>
    </citation>
    <scope>NUCLEOTIDE SEQUENCE [LARGE SCALE GENOMIC DNA]</scope>
    <source>
        <strain evidence="3">BRIP 53293</strain>
    </source>
</reference>
<dbReference type="EMBL" id="KE384736">
    <property type="protein sequence ID" value="KJK78023.1"/>
    <property type="molecule type" value="Genomic_DNA"/>
</dbReference>
<keyword evidence="3" id="KW-1185">Reference proteome</keyword>
<dbReference type="OrthoDB" id="4868835at2759"/>
<name>A0A0D9NW63_METAN</name>
<evidence type="ECO:0000313" key="3">
    <source>
        <dbReference type="Proteomes" id="UP000054544"/>
    </source>
</evidence>
<protein>
    <submittedName>
        <fullName evidence="2">Uncharacterized protein</fullName>
    </submittedName>
</protein>
<accession>A0A0D9NW63</accession>
<feature type="compositionally biased region" description="Basic and acidic residues" evidence="1">
    <location>
        <begin position="137"/>
        <end position="160"/>
    </location>
</feature>
<feature type="compositionally biased region" description="Low complexity" evidence="1">
    <location>
        <begin position="161"/>
        <end position="172"/>
    </location>
</feature>
<gene>
    <name evidence="2" type="ORF">H634G_06606</name>
</gene>
<feature type="compositionally biased region" description="Basic and acidic residues" evidence="1">
    <location>
        <begin position="174"/>
        <end position="197"/>
    </location>
</feature>